<dbReference type="Gene3D" id="3.90.220.20">
    <property type="entry name" value="DNA methylase specificity domains"/>
    <property type="match status" value="2"/>
</dbReference>
<feature type="domain" description="Type I restriction modification DNA specificity" evidence="4">
    <location>
        <begin position="271"/>
        <end position="441"/>
    </location>
</feature>
<dbReference type="Proteomes" id="UP000256373">
    <property type="component" value="Unassembled WGS sequence"/>
</dbReference>
<gene>
    <name evidence="5" type="ORF">DSL64_03065</name>
</gene>
<evidence type="ECO:0000256" key="3">
    <source>
        <dbReference type="ARBA" id="ARBA00023125"/>
    </source>
</evidence>
<name>A0A3D8YFV5_9BACT</name>
<organism evidence="5 6">
    <name type="scientific">Dyadobacter luteus</name>
    <dbReference type="NCBI Taxonomy" id="2259619"/>
    <lineage>
        <taxon>Bacteria</taxon>
        <taxon>Pseudomonadati</taxon>
        <taxon>Bacteroidota</taxon>
        <taxon>Cytophagia</taxon>
        <taxon>Cytophagales</taxon>
        <taxon>Spirosomataceae</taxon>
        <taxon>Dyadobacter</taxon>
    </lineage>
</organism>
<reference evidence="5 6" key="1">
    <citation type="submission" date="2018-07" db="EMBL/GenBank/DDBJ databases">
        <title>Dyadobacter roseus sp. nov., isolated from rose rhizosphere soil.</title>
        <authorList>
            <person name="Chen L."/>
        </authorList>
    </citation>
    <scope>NUCLEOTIDE SEQUENCE [LARGE SCALE GENOMIC DNA]</scope>
    <source>
        <strain evidence="5 6">RS19</strain>
    </source>
</reference>
<evidence type="ECO:0000313" key="5">
    <source>
        <dbReference type="EMBL" id="REA63444.1"/>
    </source>
</evidence>
<keyword evidence="2" id="KW-0680">Restriction system</keyword>
<dbReference type="PANTHER" id="PTHR43140">
    <property type="entry name" value="TYPE-1 RESTRICTION ENZYME ECOKI SPECIFICITY PROTEIN"/>
    <property type="match status" value="1"/>
</dbReference>
<comment type="similarity">
    <text evidence="1">Belongs to the type-I restriction system S methylase family.</text>
</comment>
<evidence type="ECO:0000256" key="1">
    <source>
        <dbReference type="ARBA" id="ARBA00010923"/>
    </source>
</evidence>
<dbReference type="GO" id="GO:0009307">
    <property type="term" value="P:DNA restriction-modification system"/>
    <property type="evidence" value="ECO:0007669"/>
    <property type="project" value="UniProtKB-KW"/>
</dbReference>
<keyword evidence="6" id="KW-1185">Reference proteome</keyword>
<sequence length="462" mass="52613">MMHMPTEIAFKYLNEVRFMTLSNWSVGAILSGKVLYKDGFKLEPIGNLIIRNREKEILENDKAYKQVTIKLYGKGVVQRGEDLIFGKDIGTKNQFRISEGQFIMSKIDARNGAFGIVPAELEGAITTQDFLSYNIHAKKILPEFFNLITGTKYFAELCQKASSGTTGRQRVDEKAFLGFRIPVPTKDIQDKIIRSFNEKIRKAEIVKTESDSLVGIIEKEMCEFTGIKKVDTSESSNRFRILHYKNLNKWSVNYLKRKPSYSLSNAKFPLVSIRELIKSFEGGSTPSKNRNEYWLSGTINWVSPKDMKTLNISTSIDLITSNAVNKNKLTIHAPGTILAVFRSGILQHSFPVSITTIPVTINQDLKAINLQAHVDKMYFVYFLRIFQKLILEECSKTGVTVESINSHEFLDFKIVLPPQKKQNQIVKRISELITQKNDLESLEQSLYSEAQSEFESAIFNID</sequence>
<dbReference type="EMBL" id="QNUL01000002">
    <property type="protein sequence ID" value="REA63444.1"/>
    <property type="molecule type" value="Genomic_DNA"/>
</dbReference>
<dbReference type="Pfam" id="PF01420">
    <property type="entry name" value="Methylase_S"/>
    <property type="match status" value="2"/>
</dbReference>
<dbReference type="GO" id="GO:0003677">
    <property type="term" value="F:DNA binding"/>
    <property type="evidence" value="ECO:0007669"/>
    <property type="project" value="UniProtKB-KW"/>
</dbReference>
<keyword evidence="3" id="KW-0238">DNA-binding</keyword>
<dbReference type="CDD" id="cd17249">
    <property type="entry name" value="RMtype1_S_EcoR124I-TRD2-CR2_like"/>
    <property type="match status" value="1"/>
</dbReference>
<dbReference type="InterPro" id="IPR000055">
    <property type="entry name" value="Restrct_endonuc_typeI_TRD"/>
</dbReference>
<dbReference type="InterPro" id="IPR051212">
    <property type="entry name" value="Type-I_RE_S_subunit"/>
</dbReference>
<feature type="domain" description="Type I restriction modification DNA specificity" evidence="4">
    <location>
        <begin position="62"/>
        <end position="210"/>
    </location>
</feature>
<protein>
    <recommendedName>
        <fullName evidence="4">Type I restriction modification DNA specificity domain-containing protein</fullName>
    </recommendedName>
</protein>
<proteinExistence type="inferred from homology"/>
<dbReference type="InterPro" id="IPR044946">
    <property type="entry name" value="Restrct_endonuc_typeI_TRD_sf"/>
</dbReference>
<dbReference type="AlphaFoldDB" id="A0A3D8YFV5"/>
<comment type="caution">
    <text evidence="5">The sequence shown here is derived from an EMBL/GenBank/DDBJ whole genome shotgun (WGS) entry which is preliminary data.</text>
</comment>
<evidence type="ECO:0000259" key="4">
    <source>
        <dbReference type="Pfam" id="PF01420"/>
    </source>
</evidence>
<accession>A0A3D8YFV5</accession>
<evidence type="ECO:0000256" key="2">
    <source>
        <dbReference type="ARBA" id="ARBA00022747"/>
    </source>
</evidence>
<dbReference type="SUPFAM" id="SSF116734">
    <property type="entry name" value="DNA methylase specificity domain"/>
    <property type="match status" value="2"/>
</dbReference>
<evidence type="ECO:0000313" key="6">
    <source>
        <dbReference type="Proteomes" id="UP000256373"/>
    </source>
</evidence>
<dbReference type="PANTHER" id="PTHR43140:SF1">
    <property type="entry name" value="TYPE I RESTRICTION ENZYME ECOKI SPECIFICITY SUBUNIT"/>
    <property type="match status" value="1"/>
</dbReference>